<evidence type="ECO:0000256" key="1">
    <source>
        <dbReference type="SAM" id="MobiDB-lite"/>
    </source>
</evidence>
<name>A0A9E7RVB0_METWO</name>
<dbReference type="GeneID" id="75105957"/>
<protein>
    <submittedName>
        <fullName evidence="2">Uncharacterized protein</fullName>
    </submittedName>
</protein>
<dbReference type="RefSeq" id="WP_261599705.1">
    <property type="nucleotide sequence ID" value="NZ_CP104550.1"/>
</dbReference>
<dbReference type="AlphaFoldDB" id="A0A9E7RVB0"/>
<proteinExistence type="predicted"/>
<dbReference type="EMBL" id="CP104550">
    <property type="protein sequence ID" value="UXH32067.1"/>
    <property type="molecule type" value="Genomic_DNA"/>
</dbReference>
<organism evidence="2">
    <name type="scientific">Methanothermobacter wolfeii</name>
    <name type="common">Methanobacterium wolfei</name>
    <dbReference type="NCBI Taxonomy" id="145261"/>
    <lineage>
        <taxon>Archaea</taxon>
        <taxon>Methanobacteriati</taxon>
        <taxon>Methanobacteriota</taxon>
        <taxon>Methanomada group</taxon>
        <taxon>Methanobacteria</taxon>
        <taxon>Methanobacteriales</taxon>
        <taxon>Methanobacteriaceae</taxon>
        <taxon>Methanothermobacter</taxon>
    </lineage>
</organism>
<accession>A0A9E7RVB0</accession>
<dbReference type="Proteomes" id="UP001065373">
    <property type="component" value="Chromosome"/>
</dbReference>
<evidence type="ECO:0000313" key="2">
    <source>
        <dbReference type="EMBL" id="UXH32067.1"/>
    </source>
</evidence>
<feature type="region of interest" description="Disordered" evidence="1">
    <location>
        <begin position="1"/>
        <end position="28"/>
    </location>
</feature>
<gene>
    <name evidence="2" type="ORF">N5910_01855</name>
</gene>
<sequence length="41" mass="4937">MNGETFDDPFFGYMRPRPPRNVSDETREEIKSRILKHIKVE</sequence>
<reference evidence="2" key="1">
    <citation type="submission" date="2022-09" db="EMBL/GenBank/DDBJ databases">
        <title>Characterization of three MwoI isoschizomers from sequenced genome and metagenomes.</title>
        <authorList>
            <person name="Fomenkov A."/>
            <person name="Xu S.Y."/>
            <person name="Roberts R.J."/>
        </authorList>
    </citation>
    <scope>NUCLEOTIDE SEQUENCE</scope>
    <source>
        <strain evidence="2">DSM 2970</strain>
    </source>
</reference>